<evidence type="ECO:0000313" key="2">
    <source>
        <dbReference type="Proteomes" id="UP000821845"/>
    </source>
</evidence>
<name>A0ACB7RH55_HYAAI</name>
<protein>
    <submittedName>
        <fullName evidence="1">Uncharacterized protein</fullName>
    </submittedName>
</protein>
<reference evidence="1" key="1">
    <citation type="submission" date="2020-05" db="EMBL/GenBank/DDBJ databases">
        <title>Large-scale comparative analyses of tick genomes elucidate their genetic diversity and vector capacities.</title>
        <authorList>
            <person name="Jia N."/>
            <person name="Wang J."/>
            <person name="Shi W."/>
            <person name="Du L."/>
            <person name="Sun Y."/>
            <person name="Zhan W."/>
            <person name="Jiang J."/>
            <person name="Wang Q."/>
            <person name="Zhang B."/>
            <person name="Ji P."/>
            <person name="Sakyi L.B."/>
            <person name="Cui X."/>
            <person name="Yuan T."/>
            <person name="Jiang B."/>
            <person name="Yang W."/>
            <person name="Lam T.T.-Y."/>
            <person name="Chang Q."/>
            <person name="Ding S."/>
            <person name="Wang X."/>
            <person name="Zhu J."/>
            <person name="Ruan X."/>
            <person name="Zhao L."/>
            <person name="Wei J."/>
            <person name="Que T."/>
            <person name="Du C."/>
            <person name="Cheng J."/>
            <person name="Dai P."/>
            <person name="Han X."/>
            <person name="Huang E."/>
            <person name="Gao Y."/>
            <person name="Liu J."/>
            <person name="Shao H."/>
            <person name="Ye R."/>
            <person name="Li L."/>
            <person name="Wei W."/>
            <person name="Wang X."/>
            <person name="Wang C."/>
            <person name="Yang T."/>
            <person name="Huo Q."/>
            <person name="Li W."/>
            <person name="Guo W."/>
            <person name="Chen H."/>
            <person name="Zhou L."/>
            <person name="Ni X."/>
            <person name="Tian J."/>
            <person name="Zhou Y."/>
            <person name="Sheng Y."/>
            <person name="Liu T."/>
            <person name="Pan Y."/>
            <person name="Xia L."/>
            <person name="Li J."/>
            <person name="Zhao F."/>
            <person name="Cao W."/>
        </authorList>
    </citation>
    <scope>NUCLEOTIDE SEQUENCE</scope>
    <source>
        <strain evidence="1">Hyas-2018</strain>
    </source>
</reference>
<dbReference type="EMBL" id="CM023489">
    <property type="protein sequence ID" value="KAH6921932.1"/>
    <property type="molecule type" value="Genomic_DNA"/>
</dbReference>
<keyword evidence="2" id="KW-1185">Reference proteome</keyword>
<organism evidence="1 2">
    <name type="scientific">Hyalomma asiaticum</name>
    <name type="common">Tick</name>
    <dbReference type="NCBI Taxonomy" id="266040"/>
    <lineage>
        <taxon>Eukaryota</taxon>
        <taxon>Metazoa</taxon>
        <taxon>Ecdysozoa</taxon>
        <taxon>Arthropoda</taxon>
        <taxon>Chelicerata</taxon>
        <taxon>Arachnida</taxon>
        <taxon>Acari</taxon>
        <taxon>Parasitiformes</taxon>
        <taxon>Ixodida</taxon>
        <taxon>Ixodoidea</taxon>
        <taxon>Ixodidae</taxon>
        <taxon>Hyalomminae</taxon>
        <taxon>Hyalomma</taxon>
    </lineage>
</organism>
<gene>
    <name evidence="1" type="ORF">HPB50_006838</name>
</gene>
<proteinExistence type="predicted"/>
<sequence>MGVRVACAWVATEVLEQQGHLGELQTSGDEYQAMSRHHAVVCGIVLVAGLAPFLVLFGTSLVELPWCCPRQLCRCRAGLGHTPAVYIEAAQCVRLVALSEHVVLVVLRRPHGVHYRPGPECTFDLPPVRAMEDEWLVLTSSIQPRLRHQDALDCASATKR</sequence>
<comment type="caution">
    <text evidence="1">The sequence shown here is derived from an EMBL/GenBank/DDBJ whole genome shotgun (WGS) entry which is preliminary data.</text>
</comment>
<accession>A0ACB7RH55</accession>
<dbReference type="Proteomes" id="UP000821845">
    <property type="component" value="Chromosome 9"/>
</dbReference>
<evidence type="ECO:0000313" key="1">
    <source>
        <dbReference type="EMBL" id="KAH6921932.1"/>
    </source>
</evidence>